<protein>
    <submittedName>
        <fullName evidence="1">PEBP family protein</fullName>
    </submittedName>
</protein>
<comment type="caution">
    <text evidence="1">The sequence shown here is derived from an EMBL/GenBank/DDBJ whole genome shotgun (WGS) entry which is preliminary data.</text>
</comment>
<dbReference type="NCBIfam" id="TIGR00481">
    <property type="entry name" value="YbhB/YbcL family Raf kinase inhibitor-like protein"/>
    <property type="match status" value="1"/>
</dbReference>
<dbReference type="CDD" id="cd00865">
    <property type="entry name" value="PEBP_bact_arch"/>
    <property type="match status" value="1"/>
</dbReference>
<sequence>MQNQKGGRTMEKMRLSSPAFQDNKKIPAKFTCDGDNINPELVIENVPRGIKSLALIMEDPDAPNGLWVHWVVWNIRPNIGKLVEHSEPRESVIGKNSWGHNQYGGPCPPSGTHRYIFRLYALDTVLDLAGTASKGQLDVAMNQHILAEASLTGIYSESDGPS</sequence>
<dbReference type="PANTHER" id="PTHR30289">
    <property type="entry name" value="UNCHARACTERIZED PROTEIN YBCL-RELATED"/>
    <property type="match status" value="1"/>
</dbReference>
<gene>
    <name evidence="1" type="ORF">GPEL0_01f4881</name>
</gene>
<dbReference type="Proteomes" id="UP000194153">
    <property type="component" value="Unassembled WGS sequence"/>
</dbReference>
<dbReference type="SUPFAM" id="SSF49777">
    <property type="entry name" value="PEBP-like"/>
    <property type="match status" value="1"/>
</dbReference>
<dbReference type="InterPro" id="IPR036610">
    <property type="entry name" value="PEBP-like_sf"/>
</dbReference>
<accession>A0ABQ0MQC7</accession>
<dbReference type="PANTHER" id="PTHR30289:SF1">
    <property type="entry name" value="PEBP (PHOSPHATIDYLETHANOLAMINE-BINDING PROTEIN) FAMILY PROTEIN"/>
    <property type="match status" value="1"/>
</dbReference>
<reference evidence="2" key="1">
    <citation type="submission" date="2017-05" db="EMBL/GenBank/DDBJ databases">
        <title>Draft genome sequence of Geobacter pelophilus, a iron(III)-reducing bacteria.</title>
        <authorList>
            <person name="Aoyagi T."/>
            <person name="Koike H."/>
            <person name="Morita T."/>
            <person name="Sato Y."/>
            <person name="Habe H."/>
            <person name="Hori T."/>
        </authorList>
    </citation>
    <scope>NUCLEOTIDE SEQUENCE [LARGE SCALE GENOMIC DNA]</scope>
    <source>
        <strain evidence="2">Drf2</strain>
    </source>
</reference>
<name>A0ABQ0MQC7_9BACT</name>
<keyword evidence="2" id="KW-1185">Reference proteome</keyword>
<proteinExistence type="predicted"/>
<dbReference type="Gene3D" id="3.90.280.10">
    <property type="entry name" value="PEBP-like"/>
    <property type="match status" value="1"/>
</dbReference>
<organism evidence="1 2">
    <name type="scientific">Geoanaerobacter pelophilus</name>
    <dbReference type="NCBI Taxonomy" id="60036"/>
    <lineage>
        <taxon>Bacteria</taxon>
        <taxon>Pseudomonadati</taxon>
        <taxon>Thermodesulfobacteriota</taxon>
        <taxon>Desulfuromonadia</taxon>
        <taxon>Geobacterales</taxon>
        <taxon>Geobacteraceae</taxon>
        <taxon>Geoanaerobacter</taxon>
    </lineage>
</organism>
<evidence type="ECO:0000313" key="2">
    <source>
        <dbReference type="Proteomes" id="UP000194153"/>
    </source>
</evidence>
<dbReference type="InterPro" id="IPR008914">
    <property type="entry name" value="PEBP"/>
</dbReference>
<dbReference type="EMBL" id="BDQG01000001">
    <property type="protein sequence ID" value="GAW68506.1"/>
    <property type="molecule type" value="Genomic_DNA"/>
</dbReference>
<dbReference type="Pfam" id="PF01161">
    <property type="entry name" value="PBP"/>
    <property type="match status" value="1"/>
</dbReference>
<dbReference type="InterPro" id="IPR005247">
    <property type="entry name" value="YbhB_YbcL/LppC-like"/>
</dbReference>
<evidence type="ECO:0000313" key="1">
    <source>
        <dbReference type="EMBL" id="GAW68506.1"/>
    </source>
</evidence>